<evidence type="ECO:0000256" key="3">
    <source>
        <dbReference type="ARBA" id="ARBA00023125"/>
    </source>
</evidence>
<evidence type="ECO:0000259" key="5">
    <source>
        <dbReference type="PROSITE" id="PS50931"/>
    </source>
</evidence>
<name>A0ABT3BC77_9RHOB</name>
<comment type="similarity">
    <text evidence="1">Belongs to the LysR transcriptional regulatory family.</text>
</comment>
<evidence type="ECO:0000256" key="1">
    <source>
        <dbReference type="ARBA" id="ARBA00009437"/>
    </source>
</evidence>
<evidence type="ECO:0000256" key="2">
    <source>
        <dbReference type="ARBA" id="ARBA00023015"/>
    </source>
</evidence>
<keyword evidence="7" id="KW-1185">Reference proteome</keyword>
<dbReference type="InterPro" id="IPR005119">
    <property type="entry name" value="LysR_subst-bd"/>
</dbReference>
<comment type="caution">
    <text evidence="6">The sequence shown here is derived from an EMBL/GenBank/DDBJ whole genome shotgun (WGS) entry which is preliminary data.</text>
</comment>
<accession>A0ABT3BC77</accession>
<reference evidence="6 7" key="1">
    <citation type="submission" date="2022-04" db="EMBL/GenBank/DDBJ databases">
        <title>Roseobacter sp. WL0113 is a bacterium isolated from neritic sediment.</title>
        <authorList>
            <person name="Wang L."/>
            <person name="He W."/>
            <person name="Zhang D.-F."/>
        </authorList>
    </citation>
    <scope>NUCLEOTIDE SEQUENCE [LARGE SCALE GENOMIC DNA]</scope>
    <source>
        <strain evidence="6 7">WL0113</strain>
    </source>
</reference>
<organism evidence="6 7">
    <name type="scientific">Roseobacter sinensis</name>
    <dbReference type="NCBI Taxonomy" id="2931391"/>
    <lineage>
        <taxon>Bacteria</taxon>
        <taxon>Pseudomonadati</taxon>
        <taxon>Pseudomonadota</taxon>
        <taxon>Alphaproteobacteria</taxon>
        <taxon>Rhodobacterales</taxon>
        <taxon>Roseobacteraceae</taxon>
        <taxon>Roseobacter</taxon>
    </lineage>
</organism>
<sequence length="306" mass="33770">MDELRPIRVFLEVAAQRSFAGAARRLRITPASVTRIVARLEAELGQQLLTRTTRQVALTSAGALVAARYQPLVQQFDGIAREIRRAGLPDRGALKINAPVSMGVRLLPGLVESFRVAYPDIALDIQMTDALVDIMQEDCDLSIRISRPPTDKSTIWRKLCEVPRYAVAAPALFDRLPRPEHPEALRPQYALSYGTGGQPETWVFRKGATRRVVRAGTEIVSNNGDLLYLLAAAGAGIAVLPGFIVAEGLASGAVERLFPDWQVEPLWLTLYYPPYEQLPPLVATFTEFFEAYLRQIEGLEFAAAEG</sequence>
<keyword evidence="4" id="KW-0804">Transcription</keyword>
<dbReference type="Gene3D" id="1.10.10.10">
    <property type="entry name" value="Winged helix-like DNA-binding domain superfamily/Winged helix DNA-binding domain"/>
    <property type="match status" value="1"/>
</dbReference>
<dbReference type="RefSeq" id="WP_263843487.1">
    <property type="nucleotide sequence ID" value="NZ_JALIEB010000003.1"/>
</dbReference>
<gene>
    <name evidence="6" type="ORF">MUB52_07015</name>
</gene>
<dbReference type="EMBL" id="JALIEB010000003">
    <property type="protein sequence ID" value="MCV3271173.1"/>
    <property type="molecule type" value="Genomic_DNA"/>
</dbReference>
<dbReference type="InterPro" id="IPR036390">
    <property type="entry name" value="WH_DNA-bd_sf"/>
</dbReference>
<dbReference type="Pfam" id="PF00126">
    <property type="entry name" value="HTH_1"/>
    <property type="match status" value="1"/>
</dbReference>
<dbReference type="InterPro" id="IPR000847">
    <property type="entry name" value="LysR_HTH_N"/>
</dbReference>
<dbReference type="PANTHER" id="PTHR30537">
    <property type="entry name" value="HTH-TYPE TRANSCRIPTIONAL REGULATOR"/>
    <property type="match status" value="1"/>
</dbReference>
<dbReference type="Proteomes" id="UP001208690">
    <property type="component" value="Unassembled WGS sequence"/>
</dbReference>
<proteinExistence type="inferred from homology"/>
<keyword evidence="3" id="KW-0238">DNA-binding</keyword>
<dbReference type="PROSITE" id="PS50931">
    <property type="entry name" value="HTH_LYSR"/>
    <property type="match status" value="1"/>
</dbReference>
<evidence type="ECO:0000256" key="4">
    <source>
        <dbReference type="ARBA" id="ARBA00023163"/>
    </source>
</evidence>
<dbReference type="SUPFAM" id="SSF46785">
    <property type="entry name" value="Winged helix' DNA-binding domain"/>
    <property type="match status" value="1"/>
</dbReference>
<dbReference type="InterPro" id="IPR058163">
    <property type="entry name" value="LysR-type_TF_proteobact-type"/>
</dbReference>
<protein>
    <submittedName>
        <fullName evidence="6">LysR family transcriptional regulator</fullName>
    </submittedName>
</protein>
<keyword evidence="2" id="KW-0805">Transcription regulation</keyword>
<dbReference type="SUPFAM" id="SSF53850">
    <property type="entry name" value="Periplasmic binding protein-like II"/>
    <property type="match status" value="1"/>
</dbReference>
<feature type="domain" description="HTH lysR-type" evidence="5">
    <location>
        <begin position="1"/>
        <end position="59"/>
    </location>
</feature>
<dbReference type="InterPro" id="IPR036388">
    <property type="entry name" value="WH-like_DNA-bd_sf"/>
</dbReference>
<dbReference type="Pfam" id="PF03466">
    <property type="entry name" value="LysR_substrate"/>
    <property type="match status" value="1"/>
</dbReference>
<dbReference type="Gene3D" id="3.40.190.290">
    <property type="match status" value="1"/>
</dbReference>
<evidence type="ECO:0000313" key="6">
    <source>
        <dbReference type="EMBL" id="MCV3271173.1"/>
    </source>
</evidence>
<dbReference type="CDD" id="cd08422">
    <property type="entry name" value="PBP2_CrgA_like"/>
    <property type="match status" value="1"/>
</dbReference>
<dbReference type="PANTHER" id="PTHR30537:SF35">
    <property type="entry name" value="TRANSCRIPTIONAL REGULATORY PROTEIN"/>
    <property type="match status" value="1"/>
</dbReference>
<evidence type="ECO:0000313" key="7">
    <source>
        <dbReference type="Proteomes" id="UP001208690"/>
    </source>
</evidence>